<dbReference type="GO" id="GO:0004077">
    <property type="term" value="F:biotin--[biotin carboxyl-carrier protein] ligase activity"/>
    <property type="evidence" value="ECO:0007669"/>
    <property type="project" value="InterPro"/>
</dbReference>
<keyword evidence="4" id="KW-1185">Reference proteome</keyword>
<dbReference type="Gene3D" id="3.30.930.10">
    <property type="entry name" value="Bira Bifunctional Protein, Domain 2"/>
    <property type="match status" value="1"/>
</dbReference>
<feature type="domain" description="BPL/LPL catalytic" evidence="2">
    <location>
        <begin position="1"/>
        <end position="177"/>
    </location>
</feature>
<sequence length="241" mass="27344">MRIIKLNATDSTNRFLRNLSLDSPVEDFTTIVTDDQTQGRGQMGTSWQSQPFKNLTFSVYKRFDGLLLEQQFNISMAVSLAIIKALETLNIPKLSVKWPNDILSDNQKICGVLIENVIKQNHIESSIIGIGLNVNQLQFEHFPKASSLKKITGVSYHLDEVLHLVLKQLQIEFKNFNKDNSLLKASYESYLFRKEKPSTFKSAEGLFSGIIKGVSNEGLLEVLIEDQVLKTFDLKTITLLY</sequence>
<evidence type="ECO:0000256" key="1">
    <source>
        <dbReference type="ARBA" id="ARBA00022598"/>
    </source>
</evidence>
<dbReference type="InterPro" id="IPR004143">
    <property type="entry name" value="BPL_LPL_catalytic"/>
</dbReference>
<dbReference type="Proteomes" id="UP000248703">
    <property type="component" value="Unassembled WGS sequence"/>
</dbReference>
<accession>A0A327RDD4</accession>
<dbReference type="GO" id="GO:0005737">
    <property type="term" value="C:cytoplasm"/>
    <property type="evidence" value="ECO:0007669"/>
    <property type="project" value="TreeGrafter"/>
</dbReference>
<dbReference type="AlphaFoldDB" id="A0A327RDD4"/>
<evidence type="ECO:0000313" key="4">
    <source>
        <dbReference type="Proteomes" id="UP000248703"/>
    </source>
</evidence>
<dbReference type="OrthoDB" id="9807064at2"/>
<dbReference type="RefSeq" id="WP_111660285.1">
    <property type="nucleotide sequence ID" value="NZ_QLLO01000006.1"/>
</dbReference>
<dbReference type="InterPro" id="IPR045864">
    <property type="entry name" value="aa-tRNA-synth_II/BPL/LPL"/>
</dbReference>
<comment type="caution">
    <text evidence="3">The sequence shown here is derived from an EMBL/GenBank/DDBJ whole genome shotgun (WGS) entry which is preliminary data.</text>
</comment>
<name>A0A327RDD4_9FLAO</name>
<keyword evidence="1 3" id="KW-0436">Ligase</keyword>
<dbReference type="SUPFAM" id="SSF55681">
    <property type="entry name" value="Class II aaRS and biotin synthetases"/>
    <property type="match status" value="1"/>
</dbReference>
<evidence type="ECO:0000259" key="2">
    <source>
        <dbReference type="PROSITE" id="PS51733"/>
    </source>
</evidence>
<dbReference type="EMBL" id="QLLO01000006">
    <property type="protein sequence ID" value="RAJ13473.1"/>
    <property type="molecule type" value="Genomic_DNA"/>
</dbReference>
<dbReference type="NCBIfam" id="TIGR00121">
    <property type="entry name" value="birA_ligase"/>
    <property type="match status" value="1"/>
</dbReference>
<organism evidence="3 4">
    <name type="scientific">Olleya aquimaris</name>
    <dbReference type="NCBI Taxonomy" id="639310"/>
    <lineage>
        <taxon>Bacteria</taxon>
        <taxon>Pseudomonadati</taxon>
        <taxon>Bacteroidota</taxon>
        <taxon>Flavobacteriia</taxon>
        <taxon>Flavobacteriales</taxon>
        <taxon>Flavobacteriaceae</taxon>
    </lineage>
</organism>
<protein>
    <submittedName>
        <fullName evidence="3">BirA family biotin operon repressor/biotin-[acetyl-CoA-carboxylase] ligase</fullName>
    </submittedName>
</protein>
<dbReference type="PANTHER" id="PTHR12835">
    <property type="entry name" value="BIOTIN PROTEIN LIGASE"/>
    <property type="match status" value="1"/>
</dbReference>
<reference evidence="3 4" key="1">
    <citation type="submission" date="2018-06" db="EMBL/GenBank/DDBJ databases">
        <title>Genomic Encyclopedia of Archaeal and Bacterial Type Strains, Phase II (KMG-II): from individual species to whole genera.</title>
        <authorList>
            <person name="Goeker M."/>
        </authorList>
    </citation>
    <scope>NUCLEOTIDE SEQUENCE [LARGE SCALE GENOMIC DNA]</scope>
    <source>
        <strain evidence="3 4">DSM 24464</strain>
    </source>
</reference>
<dbReference type="Pfam" id="PF03099">
    <property type="entry name" value="BPL_LplA_LipB"/>
    <property type="match status" value="1"/>
</dbReference>
<evidence type="ECO:0000313" key="3">
    <source>
        <dbReference type="EMBL" id="RAJ13473.1"/>
    </source>
</evidence>
<proteinExistence type="predicted"/>
<dbReference type="CDD" id="cd16442">
    <property type="entry name" value="BPL"/>
    <property type="match status" value="1"/>
</dbReference>
<gene>
    <name evidence="3" type="ORF">LY08_01992</name>
</gene>
<dbReference type="InterPro" id="IPR004408">
    <property type="entry name" value="Biotin_CoA_COase_ligase"/>
</dbReference>
<dbReference type="PANTHER" id="PTHR12835:SF5">
    <property type="entry name" value="BIOTIN--PROTEIN LIGASE"/>
    <property type="match status" value="1"/>
</dbReference>
<dbReference type="PROSITE" id="PS51733">
    <property type="entry name" value="BPL_LPL_CATALYTIC"/>
    <property type="match status" value="1"/>
</dbReference>